<dbReference type="InterPro" id="IPR036291">
    <property type="entry name" value="NAD(P)-bd_dom_sf"/>
</dbReference>
<evidence type="ECO:0000256" key="4">
    <source>
        <dbReference type="ARBA" id="ARBA00022553"/>
    </source>
</evidence>
<dbReference type="SUPFAM" id="SSF52151">
    <property type="entry name" value="FabD/lysophospholipase-like"/>
    <property type="match status" value="3"/>
</dbReference>
<dbReference type="Pfam" id="PF13602">
    <property type="entry name" value="ADH_zinc_N_2"/>
    <property type="match status" value="2"/>
</dbReference>
<dbReference type="InterPro" id="IPR014030">
    <property type="entry name" value="Ketoacyl_synth_N"/>
</dbReference>
<evidence type="ECO:0000313" key="13">
    <source>
        <dbReference type="EMBL" id="MFB9682801.1"/>
    </source>
</evidence>
<dbReference type="Pfam" id="PF14765">
    <property type="entry name" value="PS-DH"/>
    <property type="match status" value="2"/>
</dbReference>
<keyword evidence="5" id="KW-0808">Transferase</keyword>
<dbReference type="Pfam" id="PF00109">
    <property type="entry name" value="ketoacyl-synt"/>
    <property type="match status" value="3"/>
</dbReference>
<dbReference type="SUPFAM" id="SSF53901">
    <property type="entry name" value="Thiolase-like"/>
    <property type="match status" value="3"/>
</dbReference>
<protein>
    <submittedName>
        <fullName evidence="13">Type I polyketide synthase</fullName>
    </submittedName>
</protein>
<dbReference type="SUPFAM" id="SSF50129">
    <property type="entry name" value="GroES-like"/>
    <property type="match status" value="2"/>
</dbReference>
<dbReference type="PROSITE" id="PS01162">
    <property type="entry name" value="QOR_ZETA_CRYSTAL"/>
    <property type="match status" value="2"/>
</dbReference>
<dbReference type="PROSITE" id="PS52004">
    <property type="entry name" value="KS3_2"/>
    <property type="match status" value="3"/>
</dbReference>
<dbReference type="InterPro" id="IPR014043">
    <property type="entry name" value="Acyl_transferase_dom"/>
</dbReference>
<dbReference type="InterPro" id="IPR049551">
    <property type="entry name" value="PKS_DH_C"/>
</dbReference>
<evidence type="ECO:0000259" key="11">
    <source>
        <dbReference type="PROSITE" id="PS52004"/>
    </source>
</evidence>
<dbReference type="EMBL" id="JBHMBK010000001">
    <property type="protein sequence ID" value="MFB9682801.1"/>
    <property type="molecule type" value="Genomic_DNA"/>
</dbReference>
<dbReference type="PROSITE" id="PS52019">
    <property type="entry name" value="PKS_MFAS_DH"/>
    <property type="match status" value="2"/>
</dbReference>
<dbReference type="InterPro" id="IPR049900">
    <property type="entry name" value="PKS_mFAS_DH"/>
</dbReference>
<evidence type="ECO:0000256" key="7">
    <source>
        <dbReference type="ARBA" id="ARBA00023268"/>
    </source>
</evidence>
<gene>
    <name evidence="13" type="ORF">ACFFTO_01305</name>
</gene>
<dbReference type="CDD" id="cd05195">
    <property type="entry name" value="enoyl_red"/>
    <property type="match status" value="2"/>
</dbReference>
<feature type="region of interest" description="C-terminal hotdog fold" evidence="9">
    <location>
        <begin position="4609"/>
        <end position="4747"/>
    </location>
</feature>
<dbReference type="SMART" id="SM01294">
    <property type="entry name" value="PKS_PP_betabranch"/>
    <property type="match status" value="3"/>
</dbReference>
<comment type="cofactor">
    <cofactor evidence="1">
        <name>pantetheine 4'-phosphate</name>
        <dbReference type="ChEBI" id="CHEBI:47942"/>
    </cofactor>
</comment>
<dbReference type="InterPro" id="IPR020806">
    <property type="entry name" value="PKS_PP-bd"/>
</dbReference>
<dbReference type="Gene3D" id="6.10.140.1830">
    <property type="match status" value="1"/>
</dbReference>
<dbReference type="RefSeq" id="WP_378188797.1">
    <property type="nucleotide sequence ID" value="NZ_JBHMBK010000001.1"/>
</dbReference>
<dbReference type="InterPro" id="IPR018201">
    <property type="entry name" value="Ketoacyl_synth_AS"/>
</dbReference>
<keyword evidence="4" id="KW-0597">Phosphoprotein</keyword>
<dbReference type="InterPro" id="IPR011032">
    <property type="entry name" value="GroES-like_sf"/>
</dbReference>
<dbReference type="Pfam" id="PF00550">
    <property type="entry name" value="PP-binding"/>
    <property type="match status" value="3"/>
</dbReference>
<feature type="region of interest" description="N-terminal hotdog fold" evidence="9">
    <location>
        <begin position="932"/>
        <end position="1057"/>
    </location>
</feature>
<dbReference type="InterPro" id="IPR042104">
    <property type="entry name" value="PKS_dehydratase_sf"/>
</dbReference>
<dbReference type="Gene3D" id="3.30.70.3290">
    <property type="match status" value="3"/>
</dbReference>
<feature type="domain" description="Ketosynthase family 3 (KS3)" evidence="11">
    <location>
        <begin position="3603"/>
        <end position="4023"/>
    </location>
</feature>
<keyword evidence="8" id="KW-0012">Acyltransferase</keyword>
<dbReference type="PANTHER" id="PTHR43775:SF51">
    <property type="entry name" value="INACTIVE PHENOLPHTHIOCEROL SYNTHESIS POLYKETIDE SYNTHASE TYPE I PKS1-RELATED"/>
    <property type="match status" value="1"/>
</dbReference>
<dbReference type="Gene3D" id="3.40.50.11460">
    <property type="match status" value="2"/>
</dbReference>
<dbReference type="SMART" id="SM00826">
    <property type="entry name" value="PKS_DH"/>
    <property type="match status" value="2"/>
</dbReference>
<dbReference type="Pfam" id="PF18369">
    <property type="entry name" value="PKS_DE"/>
    <property type="match status" value="1"/>
</dbReference>
<evidence type="ECO:0000256" key="5">
    <source>
        <dbReference type="ARBA" id="ARBA00022679"/>
    </source>
</evidence>
<proteinExistence type="predicted"/>
<dbReference type="SMART" id="SM00829">
    <property type="entry name" value="PKS_ER"/>
    <property type="match status" value="2"/>
</dbReference>
<reference evidence="13 14" key="1">
    <citation type="submission" date="2024-09" db="EMBL/GenBank/DDBJ databases">
        <authorList>
            <person name="Sun Q."/>
            <person name="Mori K."/>
        </authorList>
    </citation>
    <scope>NUCLEOTIDE SEQUENCE [LARGE SCALE GENOMIC DNA]</scope>
    <source>
        <strain evidence="13 14">JCM 13852</strain>
    </source>
</reference>
<dbReference type="Gene3D" id="1.10.1200.10">
    <property type="entry name" value="ACP-like"/>
    <property type="match status" value="3"/>
</dbReference>
<dbReference type="InterPro" id="IPR032821">
    <property type="entry name" value="PKS_assoc"/>
</dbReference>
<dbReference type="Gene3D" id="3.90.180.10">
    <property type="entry name" value="Medium-chain alcohol dehydrogenases, catalytic domain"/>
    <property type="match status" value="2"/>
</dbReference>
<dbReference type="SUPFAM" id="SSF51735">
    <property type="entry name" value="NAD(P)-binding Rossmann-fold domains"/>
    <property type="match status" value="8"/>
</dbReference>
<dbReference type="InterPro" id="IPR016035">
    <property type="entry name" value="Acyl_Trfase/lysoPLipase"/>
</dbReference>
<dbReference type="PROSITE" id="PS00012">
    <property type="entry name" value="PHOSPHOPANTETHEINE"/>
    <property type="match status" value="3"/>
</dbReference>
<feature type="domain" description="Ketosynthase family 3 (KS3)" evidence="11">
    <location>
        <begin position="2103"/>
        <end position="2527"/>
    </location>
</feature>
<keyword evidence="3" id="KW-0596">Phosphopantetheine</keyword>
<feature type="domain" description="Ketosynthase family 3 (KS3)" evidence="11">
    <location>
        <begin position="33"/>
        <end position="459"/>
    </location>
</feature>
<dbReference type="Pfam" id="PF02801">
    <property type="entry name" value="Ketoacyl-synt_C"/>
    <property type="match status" value="3"/>
</dbReference>
<dbReference type="Gene3D" id="3.10.129.110">
    <property type="entry name" value="Polyketide synthase dehydratase"/>
    <property type="match status" value="2"/>
</dbReference>
<dbReference type="InterPro" id="IPR020843">
    <property type="entry name" value="ER"/>
</dbReference>
<dbReference type="Pfam" id="PF08659">
    <property type="entry name" value="KR"/>
    <property type="match status" value="3"/>
</dbReference>
<dbReference type="NCBIfam" id="NF045894">
    <property type="entry name" value="PKS_plus_SDR"/>
    <property type="match status" value="1"/>
</dbReference>
<feature type="domain" description="Carrier" evidence="10">
    <location>
        <begin position="3511"/>
        <end position="3586"/>
    </location>
</feature>
<evidence type="ECO:0000259" key="12">
    <source>
        <dbReference type="PROSITE" id="PS52019"/>
    </source>
</evidence>
<dbReference type="InterPro" id="IPR049552">
    <property type="entry name" value="PKS_DH_N"/>
</dbReference>
<dbReference type="InterPro" id="IPR014031">
    <property type="entry name" value="Ketoacyl_synth_C"/>
</dbReference>
<comment type="caution">
    <text evidence="13">The sequence shown here is derived from an EMBL/GenBank/DDBJ whole genome shotgun (WGS) entry which is preliminary data.</text>
</comment>
<evidence type="ECO:0000256" key="3">
    <source>
        <dbReference type="ARBA" id="ARBA00022450"/>
    </source>
</evidence>
<dbReference type="CDD" id="cd00833">
    <property type="entry name" value="PKS"/>
    <property type="match status" value="3"/>
</dbReference>
<dbReference type="InterPro" id="IPR050091">
    <property type="entry name" value="PKS_NRPS_Biosynth_Enz"/>
</dbReference>
<dbReference type="InterPro" id="IPR002364">
    <property type="entry name" value="Quin_OxRdtase/zeta-crystal_CS"/>
</dbReference>
<dbReference type="CDD" id="cd08952">
    <property type="entry name" value="KR_1_SDR_x"/>
    <property type="match status" value="1"/>
</dbReference>
<feature type="domain" description="PKS/mFAS DH" evidence="12">
    <location>
        <begin position="932"/>
        <end position="1208"/>
    </location>
</feature>
<dbReference type="PANTHER" id="PTHR43775">
    <property type="entry name" value="FATTY ACID SYNTHASE"/>
    <property type="match status" value="1"/>
</dbReference>
<keyword evidence="14" id="KW-1185">Reference proteome</keyword>
<feature type="active site" description="Proton donor; for dehydratase activity" evidence="9">
    <location>
        <position position="1130"/>
    </location>
</feature>
<feature type="active site" description="Proton acceptor; for dehydratase activity" evidence="9">
    <location>
        <position position="964"/>
    </location>
</feature>
<dbReference type="InterPro" id="IPR020807">
    <property type="entry name" value="PKS_DH"/>
</dbReference>
<dbReference type="PROSITE" id="PS50075">
    <property type="entry name" value="CARRIER"/>
    <property type="match status" value="3"/>
</dbReference>
<dbReference type="SMART" id="SM00827">
    <property type="entry name" value="PKS_AT"/>
    <property type="match status" value="3"/>
</dbReference>
<dbReference type="InterPro" id="IPR013154">
    <property type="entry name" value="ADH-like_N"/>
</dbReference>
<dbReference type="SMART" id="SM00825">
    <property type="entry name" value="PKS_KS"/>
    <property type="match status" value="3"/>
</dbReference>
<keyword evidence="7" id="KW-0511">Multifunctional enzyme</keyword>
<dbReference type="InterPro" id="IPR020841">
    <property type="entry name" value="PKS_Beta-ketoAc_synthase_dom"/>
</dbReference>
<dbReference type="Gene3D" id="3.40.47.10">
    <property type="match status" value="3"/>
</dbReference>
<feature type="region of interest" description="N-terminal hotdog fold" evidence="9">
    <location>
        <begin position="4475"/>
        <end position="4597"/>
    </location>
</feature>
<feature type="domain" description="Carrier" evidence="10">
    <location>
        <begin position="2007"/>
        <end position="2085"/>
    </location>
</feature>
<dbReference type="Proteomes" id="UP001589535">
    <property type="component" value="Unassembled WGS sequence"/>
</dbReference>
<dbReference type="SUPFAM" id="SSF55048">
    <property type="entry name" value="Probable ACP-binding domain of malonyl-CoA ACP transacylase"/>
    <property type="match status" value="3"/>
</dbReference>
<feature type="domain" description="PKS/mFAS DH" evidence="12">
    <location>
        <begin position="4475"/>
        <end position="4747"/>
    </location>
</feature>
<dbReference type="SMART" id="SM00823">
    <property type="entry name" value="PKS_PP"/>
    <property type="match status" value="3"/>
</dbReference>
<sequence length="5708" mass="594309">MDTEQKLRDYLKRVTADLRETRQRLRAAEARDSEPIAIISMSCRLPGGVRTPEDAWRLLVDERDVIGEFPADRGWDADALYDPDPDRAGHTYTRSGGFLEDAGTFDAGFFGISPREATAMDPQQRLLLELAWEAFERGGIDPSSLRGSRSGVFVGASNQGYGSGPIAAAEGIEGHLLTGSCTAVLSGRLAYSFGLEGPAVTVDTMCSSALVALHLAVRALRAGECSMAVSAGATVMATPQSFVEFSRQRGLSADGRCRAFAAGADGTGWSEAVGVLVLERLSDARKNGHPVLAVVRGSAVNSDGASNGLTAPNGPSQQRVIQDALADARLAPADVDAVEAHGTGTTLGDPIEAQALLATYGAGRSAGQPLWLGTIKSNIGHTQAAAGVVGVIKMVLAMRYGSLPRTLHVDAPSPHVDWSPGTVRLLTERTPWPEGDGPRRSAVSAFGASGTNAHVILEQAPEPEEAEEAAPAARPGPVTWLLSGHDDDALRAQAARLLSAVEADGAPSPLDIGFSLASTRAALPRRGAVVGSDAGELIAGLRALADGESAAHLRVGTARAEGRAVLVFPGQGAQWAGMAVELLDTEPRFAERIADCERALAPFVDWSLTAVLRGEDGAPGLDRVDVVQPALFAMMVSLAELWRANGIRPSAVVGHSQGEIAAACVAGALSLEDAARVVALRSIAIAAELAGRGGMASVAAPVERVRELLAPFADRLSVAAVNGPSAVAVAGEPGALDELIAACRAEGVRAKRIPVDYASHSAHVESLRERLLAELAPIEPRAGRIPFYSTVTAGWLDTRELDAEYWYTNLRGTVRFDEAVRALLDEGRDAFVEVSPHPVLTTGIQETIEERGADAIAVGSLRRDDGGLGRFLLSVAETQVGVLEPDRLAPFADSGARTVKLPTYAFGGERYWLESAAATGDVSGAGLRSPEHPLLGAVMTLAESDQVVLTGRLSPRTHPWLLDHRVGGTVLLPGTAFLELAVRAGDQVACGVVRELTLEAALPVPENGAVVLQLALGPADGDGARSLVIHSRPEDADDGVPWTRHATGVLEPDAGVPGSAAGSWPPEGAVALDLGEPYETLGERGYGYGPVFRGLRTAWRLGDEVLAEVELPEQARQDAAAFGLHPALLDAALHAIGFTGAFDDSGSPLLPFSWNGVRLHASGATALRVRLTPSGAGSVSIALADPLGEPVASVESLALRPFAAPEGATDRGHDSLYFVDWVPAGEPGHETPRCAVLGDDPAGIVPASLPADVYPDLDAFDGEVPELVFLPHSGTTDGPGDLAEATRAATRRVLAVVQRWLADERFAGARLVVVTRGAVGTPDGPVTDLAAAAAWGLLRSAASEHPGRVVLLDLGAAATSGALPDGLFGALRSGEPQLAVTGGQVCAARLAKLPAQHPALVPPEHGAWRLGTAKKGALDGLALLTATDAPLGHDEVRVEVRAAGLNFRDVLIALGMYPGDDAVMGSEAAGVVTEVGAAHRATGFAPGDRVPGIFRGNSIATVAVTDHRLLVPVPDGWTFERAAGVPVVFLTAYYGLVDLGRIAAGQRVLVHAAAGGVGMAAVQLARHFGADVFGTASEAKWPALRELGLDDTRLASSRDLRFAERFAGEGGFDLVLNSLAGEFVDASLGLLRDGGRFVEMGKTDIRDAEGIAAATGVWYRAFDAVEAAPERVREILTEVLRLSAEGALQPLPSRPWDVRRAPEAYRFVSQARHVGKVVLTVPRSRPADGTVLLTGGTGTLGAEVARHLAATGTRRLLLLGRRGEDAPGAAELRAELTGLGAEVDIAACDAANREELASVLARIPAAHPLTAVVHLAGVLDDGVVESLTPERLDAVLRPKVDAAWHLHELTRDLDLAEFVLFSAGAGIFGDAGQGNYAAANSFLDALAQHRRASGLPAVALAWGFWEQRSGMTAHLTDADVARLRRIGMAPLSTTEGLALFDRARLLDEAVQVPIRLDRAALREQARAGSLPWLLRGLVRTTARRAAAGSSAGEPALHRRLARLGEADRIRTLVELVQAEASAVLGHRAGTLIEAERPFRDLGFDSLTAVELRNRLTAATGLKLTATLVFDYPTPAVLAGHLLAELLGEEPAPAEAAAPARVADEPIAIVGMACHLPGGVRSPEDFWQLLLDGGDVISGFPADRGWDLDRLFAADDTAAGTTYARDGGFLRDAAEFDPAFFGISPREAAVMDPQQRLLLEGAWETLERSRIDPASLRGSATGVFIGASHQGFGATSDGVAAEAQGHLVTGSSTSVVSGRIAYALGLEGPALTVDTACSSSLVALHLAIRALRGGECTLALAGGAAVMADPIGFVGFSRQRGLAADGRCKAFSAQADGMGLAEGAGMVLVERLSDARRHGHPVLAVVRGSAVNQDGASNGLTAPNGPSQQRVIRAALADAGLGPSDVDAVEAHGTGTPLGDPIEAQALLATYGQDRDRPVWLGSGKSNVGHGQAAAGITGVIKMVLSLRHELLPRTLHAEEPSPHVDWAAGEVRLLTEPRSWPSGERPRRAAVSSFGMSGTNAHVVLEQAPEAVERPARELPDAPVVPWVLSARSAAALSEQAARLAAHVSSVPERPADVGYSLVSSRSSFEHRAVAVGSAAADLAAALTGAGAVRGVADVKGRVAFVFPGQGAQWVGMAAELLGSSPVFAARMAECAAAFGELVDWSLPDALTDAALLERVDVVQPVSFAVMVSLAALWESRGIHPDAVVGHSQGEIAAACVSGALSLADAVRVVVLRSKAIAECLSGHGGMASVALPAEEAGKRIAALGGRVAVAAVNGVSSVVLSGDPGALATVVADCVADGVRAKVIAVDYASHSPHVEAIEDRLAADLAPIEPREPRVPFLSTVTGEWAGGTTVDGRYWYTNLREPVRFEAAIRVLAGEGFTAFVEVSSHPVLAMGVQETLDEIADEPTVVVGTLRRGEGGEARFLTSLAELHVRGVSPDWDAVFAACEPRVVDLPTYAFQRQRYWLTPERGSAPAKDAVDAAFWDAVDREDLEGLAGQLALPEDEIGPVLPALSSWRRRSRDKSTVEEWRYRIAWQPVPAKEAALSGEWLLVVGEEMAGETVTGIVAALAAAGAEPEILRPDAADREGLTRELSGKNPAAVLGFLDAQATLALIQALSDVDIAAPLWLVTSGAVSTGPSDPPRAPAQAQVWGLGRVFGLEEPNRWGGLVDLPGTFDERAARRLVAVLAGTGGEDQVAVRDHGVLARRLVRAPLPATAPVRDWTPRGTVLVTGGTGAIGGHVARWLAGRGAGHLVLTSRAGEAAPGAAELAAELRALGAEVTIAACDVADRDRLAGLLRELAERGEPVRAVLHAAGVDGVAALADTTPEEFARVTAAKVRGAVNLNELLADTELDAFVLFSSNAGVWGGGGQGAYAAANAFLDALAERRRADGLTATSVAWGAWAGDGLAATDVAERHLSRRGVRGMAPELAVLALAQAIEHDETFLAVADVDWGRFAPSFAAARRRPLLDELPEAVRALRDAEPADDPAGPSLTSRLAGLPSGDRRRALLEIVRAQAAAVLGFESADAVDADRAFRELGFDSLTAVELRNRLAGETGLRLPTTLVFDFPSATRLAQHLAELVAGEPAERAAPVVAVASDEPMAIVGMSCRFPGDVRSPEDLWDLVFRGEDALGEFPADRGWDLAGLDDPKAKDYARVGAFVHDAAEFDPAFFGISPREATAMDPQHRLLLETAWEAFERAGIDPLSVQNSATGVFVGCGSQHYGAGLREVPEELRGHLLTGGSSAVASGRIAYTFGLEGPAVTVDTACSSSLVALHLAAQALRQGECTMALAGGVSVMVTPGAYAEFGRQGGLAADGRIKAFADGADGTGWGEGAGMLLLTRLSEARRRGYPVLAVVRGSAVNSDGASNGLSAPNGPSQQRVIRQALANAGLQPSEVDAVEGHGTGTALGDPIEAQALLATYGEDRDRPLWLGSVKSNIGHTQSAAGAAGVIKMVQALRNEVLPRTLNVDAPSAQVDWSAGDIELLTEPVPWQRNGHPRRAGISAFGVSGTNAHVIVEEAPAPGEPEAIEPEPAVGVVPLVVSGRGGAALRAQAARLLSFVDGRPDLGVAQLGAALVSSRAVFEDRAVVLAADRAGALTGLAALANGDSAPGVVPGTVSGGRSAFLFSGQGAQRLGAGRELYESFPVFADVVDVVCAQVDGLREVMFGEDAELLNQTMYTQAALFAVEVGLFRLVESWGVTPDFLVGHSIGELAAAHVAGVFSLEDACVLVAARGRLMQALPSGGVMVAVQATEAEVTPLLVEGVSIAAVNGPSSVVLSGDEDAVESVVEQFEGRKTRRLSVSHAFHSARMEPMLEEFRRIAETLTYRAPSIPVVSDVTGTLAEDLTSPEYWVRHVRGTVRFHDGVTYLAEQGVTRFLELGPDGVLTAMAAESVEGTLVSALRKDRAEEESLLTAMASLYVAGQDVDWAALFSGAARVDLPTYAFQRQRYWIDAPAGSLDASGLGLTATRHPLLGAAVPLAESGGLVFTGRLSVATHPWLADHVMLGTALLPGTAFLELAVRAGDEVGCAQVEELTLAAPLVLPGDGSVRLQVVVGEPDDDGARKLTVHSRPDDDAPWTLHATGVLVPRAVTPDTRPVHWPPRDAEPIDLDGFYDRGEDSGAQYGPSFQCLTSAWRLGDEVYAEVALPERAARDAASFGLHPALLDGALQALVFLPLADGGTGRLPFSWSAVSLHAGGASSLRVRLAKAGPESLSLAVADPAGRPVASIGSLVLRTVEASELRHRPLDLLYRLAWHPPATEPDAGVRDCVVLGDDQLKLAGRVGAEAEATSHRTLADLAAAIDGGARPGLVFVPCVLNGHATGRVPADVRTAVGGVLDLVRDWLADDRFAGAKLAFVTRGAVAALPGEGIRDLAFAPAWGLLRTAQAEHPDRFVVIDIDDEEASVAALFAAIASGEPQVAVRAGELSVPRLERAGTGLLEPPADGRPWRLDSTGKGTLDNLRPLPAPEAAAPLRAGEVRISMRAAGVNFRDVLNALGMYPGEAGPMGLEGAGVIAEVGPGVTGFVPGDRVLGMFHGAYGPLVVADHRMVVRMPAGWSFTDAAALPIAFITAYYALVDLAGVRPGESVLVHSAAGGVGMAAAQLARHLGARVFGTASPGKWGALRELGLPDDRIASSRTLEFAEKFRKTNRTGVDVVLNSLAGEFVDASFDLLADGGRFVEMGKTDVRADGRPGLRYHPFDLGDAGPDRIGEILAQAVDLVERGVLRPLPVTSWDIRRAPEAFRHMSQAKHIGKVVLTLPAPLDPAGTVLVTGGTGGLGAHVARHLVTAHGARRLLLLSRRGVGAPGAAELAAELTGLGADVTIAACDVADRAELAAVLARVPAEHPLTGVVHTAGVVDDGVLTALDADRLEHVLRPKVDAAVNLHELTAYDDLALFALFSSAAGILGNAGQGNYAAANAFLDALAAHRRAAGRTVTSLAWGPWSGGGMAGELGAADVRRMAASGVKPFDVADGLRAFDDARQLDLALVVPIRLDPARLGATAPAPLRGLVRPARGAARPTASGAASGGPAFAERLESLPEKDRGPAVLDLVLAEAAAVLGYAPHEAVPAERGFMEIGFDSLTAVELRNRLSGATGLKLPATTLFDYPAPVSLAAHLLGELAPHLGPAGAGEPAVHAELDRLAERLSATAGSVEHEEHDRIGARLRALLSTWNGTRRTGEGTSAAEALSGASTDEIFDFIDREFG</sequence>
<dbReference type="InterPro" id="IPR055123">
    <property type="entry name" value="SpnB-like_Rossmann"/>
</dbReference>
<dbReference type="InterPro" id="IPR001227">
    <property type="entry name" value="Ac_transferase_dom_sf"/>
</dbReference>
<dbReference type="Pfam" id="PF21089">
    <property type="entry name" value="PKS_DH_N"/>
    <property type="match status" value="2"/>
</dbReference>
<dbReference type="Pfam" id="PF22953">
    <property type="entry name" value="SpnB_Rossmann"/>
    <property type="match status" value="2"/>
</dbReference>
<keyword evidence="6" id="KW-0045">Antibiotic biosynthesis</keyword>
<dbReference type="SUPFAM" id="SSF47336">
    <property type="entry name" value="ACP-like"/>
    <property type="match status" value="3"/>
</dbReference>
<dbReference type="CDD" id="cd08956">
    <property type="entry name" value="KR_3_FAS_SDR_x"/>
    <property type="match status" value="2"/>
</dbReference>
<dbReference type="Pfam" id="PF16197">
    <property type="entry name" value="KAsynt_C_assoc"/>
    <property type="match status" value="3"/>
</dbReference>
<organism evidence="13 14">
    <name type="scientific">Amycolatopsis plumensis</name>
    <dbReference type="NCBI Taxonomy" id="236508"/>
    <lineage>
        <taxon>Bacteria</taxon>
        <taxon>Bacillati</taxon>
        <taxon>Actinomycetota</taxon>
        <taxon>Actinomycetes</taxon>
        <taxon>Pseudonocardiales</taxon>
        <taxon>Pseudonocardiaceae</taxon>
        <taxon>Amycolatopsis</taxon>
    </lineage>
</organism>
<dbReference type="InterPro" id="IPR015083">
    <property type="entry name" value="NorB/c/GfsB-D-like_docking"/>
</dbReference>
<dbReference type="InterPro" id="IPR009081">
    <property type="entry name" value="PP-bd_ACP"/>
</dbReference>
<evidence type="ECO:0000256" key="8">
    <source>
        <dbReference type="ARBA" id="ARBA00023315"/>
    </source>
</evidence>
<evidence type="ECO:0000256" key="2">
    <source>
        <dbReference type="ARBA" id="ARBA00004792"/>
    </source>
</evidence>
<dbReference type="InterPro" id="IPR057326">
    <property type="entry name" value="KR_dom"/>
</dbReference>
<dbReference type="Gene3D" id="3.40.366.10">
    <property type="entry name" value="Malonyl-Coenzyme A Acyl Carrier Protein, domain 2"/>
    <property type="match status" value="3"/>
</dbReference>
<evidence type="ECO:0000259" key="10">
    <source>
        <dbReference type="PROSITE" id="PS50075"/>
    </source>
</evidence>
<dbReference type="Gene3D" id="3.40.50.720">
    <property type="entry name" value="NAD(P)-binding Rossmann-like Domain"/>
    <property type="match status" value="3"/>
</dbReference>
<feature type="active site" description="Proton acceptor; for dehydratase activity" evidence="9">
    <location>
        <position position="4507"/>
    </location>
</feature>
<evidence type="ECO:0000256" key="1">
    <source>
        <dbReference type="ARBA" id="ARBA00001957"/>
    </source>
</evidence>
<feature type="active site" description="Proton donor; for dehydratase activity" evidence="9">
    <location>
        <position position="4670"/>
    </location>
</feature>
<dbReference type="InterPro" id="IPR006162">
    <property type="entry name" value="Ppantetheine_attach_site"/>
</dbReference>
<dbReference type="SMART" id="SM00822">
    <property type="entry name" value="PKS_KR"/>
    <property type="match status" value="3"/>
</dbReference>
<dbReference type="InterPro" id="IPR016036">
    <property type="entry name" value="Malonyl_transacylase_ACP-bd"/>
</dbReference>
<dbReference type="InterPro" id="IPR016039">
    <property type="entry name" value="Thiolase-like"/>
</dbReference>
<evidence type="ECO:0000256" key="6">
    <source>
        <dbReference type="ARBA" id="ARBA00023194"/>
    </source>
</evidence>
<feature type="domain" description="Carrier" evidence="10">
    <location>
        <begin position="5549"/>
        <end position="5624"/>
    </location>
</feature>
<evidence type="ECO:0000313" key="14">
    <source>
        <dbReference type="Proteomes" id="UP001589535"/>
    </source>
</evidence>
<comment type="pathway">
    <text evidence="2">Antibiotic biosynthesis.</text>
</comment>
<dbReference type="PROSITE" id="PS00606">
    <property type="entry name" value="KS3_1"/>
    <property type="match status" value="2"/>
</dbReference>
<dbReference type="Pfam" id="PF08240">
    <property type="entry name" value="ADH_N"/>
    <property type="match status" value="2"/>
</dbReference>
<evidence type="ECO:0000256" key="9">
    <source>
        <dbReference type="PROSITE-ProRule" id="PRU01363"/>
    </source>
</evidence>
<accession>A0ABV5TX49</accession>
<dbReference type="InterPro" id="IPR041618">
    <property type="entry name" value="PKS_DE"/>
</dbReference>
<dbReference type="InterPro" id="IPR036736">
    <property type="entry name" value="ACP-like_sf"/>
</dbReference>
<feature type="region of interest" description="C-terminal hotdog fold" evidence="9">
    <location>
        <begin position="1069"/>
        <end position="1208"/>
    </location>
</feature>
<dbReference type="Pfam" id="PF08990">
    <property type="entry name" value="Docking"/>
    <property type="match status" value="1"/>
</dbReference>
<dbReference type="InterPro" id="IPR013968">
    <property type="entry name" value="PKS_KR"/>
</dbReference>
<dbReference type="Pfam" id="PF00698">
    <property type="entry name" value="Acyl_transf_1"/>
    <property type="match status" value="3"/>
</dbReference>
<name>A0ABV5TX49_9PSEU</name>